<dbReference type="SUPFAM" id="SSF142433">
    <property type="entry name" value="CinA-like"/>
    <property type="match status" value="1"/>
</dbReference>
<gene>
    <name evidence="3" type="ORF">RM539_05435</name>
</gene>
<dbReference type="SMART" id="SM00852">
    <property type="entry name" value="MoCF_biosynth"/>
    <property type="match status" value="1"/>
</dbReference>
<dbReference type="RefSeq" id="WP_311502417.1">
    <property type="nucleotide sequence ID" value="NZ_JAVRHK010000003.1"/>
</dbReference>
<dbReference type="InterPro" id="IPR036653">
    <property type="entry name" value="CinA-like_C"/>
</dbReference>
<dbReference type="PANTHER" id="PTHR13939:SF0">
    <property type="entry name" value="NMN AMIDOHYDROLASE-LIKE PROTEIN YFAY"/>
    <property type="match status" value="1"/>
</dbReference>
<dbReference type="Gene3D" id="3.30.70.2860">
    <property type="match status" value="1"/>
</dbReference>
<dbReference type="NCBIfam" id="TIGR00177">
    <property type="entry name" value="molyb_syn"/>
    <property type="match status" value="1"/>
</dbReference>
<evidence type="ECO:0000259" key="2">
    <source>
        <dbReference type="SMART" id="SM00852"/>
    </source>
</evidence>
<dbReference type="Pfam" id="PF18146">
    <property type="entry name" value="CinA_KH"/>
    <property type="match status" value="1"/>
</dbReference>
<evidence type="ECO:0000313" key="3">
    <source>
        <dbReference type="EMBL" id="MDT0676021.1"/>
    </source>
</evidence>
<dbReference type="InterPro" id="IPR041424">
    <property type="entry name" value="CinA_KH"/>
</dbReference>
<dbReference type="HAMAP" id="MF_00226_B">
    <property type="entry name" value="CinA_B"/>
    <property type="match status" value="1"/>
</dbReference>
<dbReference type="SUPFAM" id="SSF53218">
    <property type="entry name" value="Molybdenum cofactor biosynthesis proteins"/>
    <property type="match status" value="1"/>
</dbReference>
<dbReference type="InterPro" id="IPR050101">
    <property type="entry name" value="CinA"/>
</dbReference>
<dbReference type="NCBIfam" id="NF001813">
    <property type="entry name" value="PRK00549.1"/>
    <property type="match status" value="1"/>
</dbReference>
<protein>
    <recommendedName>
        <fullName evidence="1">CinA-like protein</fullName>
    </recommendedName>
</protein>
<organism evidence="3 4">
    <name type="scientific">Autumnicola musiva</name>
    <dbReference type="NCBI Taxonomy" id="3075589"/>
    <lineage>
        <taxon>Bacteria</taxon>
        <taxon>Pseudomonadati</taxon>
        <taxon>Bacteroidota</taxon>
        <taxon>Flavobacteriia</taxon>
        <taxon>Flavobacteriales</taxon>
        <taxon>Flavobacteriaceae</taxon>
        <taxon>Autumnicola</taxon>
    </lineage>
</organism>
<dbReference type="InterPro" id="IPR036425">
    <property type="entry name" value="MoaB/Mog-like_dom_sf"/>
</dbReference>
<dbReference type="CDD" id="cd00885">
    <property type="entry name" value="cinA"/>
    <property type="match status" value="1"/>
</dbReference>
<accession>A0ABU3D3B2</accession>
<dbReference type="NCBIfam" id="TIGR00200">
    <property type="entry name" value="cinA_nterm"/>
    <property type="match status" value="1"/>
</dbReference>
<dbReference type="PIRSF" id="PIRSF006728">
    <property type="entry name" value="CinA"/>
    <property type="match status" value="1"/>
</dbReference>
<keyword evidence="4" id="KW-1185">Reference proteome</keyword>
<dbReference type="InterPro" id="IPR001453">
    <property type="entry name" value="MoaB/Mog_dom"/>
</dbReference>
<proteinExistence type="inferred from homology"/>
<dbReference type="Proteomes" id="UP001262582">
    <property type="component" value="Unassembled WGS sequence"/>
</dbReference>
<name>A0ABU3D3B2_9FLAO</name>
<evidence type="ECO:0000256" key="1">
    <source>
        <dbReference type="HAMAP-Rule" id="MF_00226"/>
    </source>
</evidence>
<dbReference type="Gene3D" id="3.90.950.20">
    <property type="entry name" value="CinA-like"/>
    <property type="match status" value="1"/>
</dbReference>
<reference evidence="3 4" key="1">
    <citation type="submission" date="2023-09" db="EMBL/GenBank/DDBJ databases">
        <authorList>
            <person name="Rey-Velasco X."/>
        </authorList>
    </citation>
    <scope>NUCLEOTIDE SEQUENCE [LARGE SCALE GENOMIC DNA]</scope>
    <source>
        <strain evidence="3 4">F117</strain>
    </source>
</reference>
<evidence type="ECO:0000313" key="4">
    <source>
        <dbReference type="Proteomes" id="UP001262582"/>
    </source>
</evidence>
<dbReference type="Pfam" id="PF00994">
    <property type="entry name" value="MoCF_biosynth"/>
    <property type="match status" value="1"/>
</dbReference>
<dbReference type="NCBIfam" id="TIGR00199">
    <property type="entry name" value="PncC_domain"/>
    <property type="match status" value="1"/>
</dbReference>
<dbReference type="Gene3D" id="3.40.980.10">
    <property type="entry name" value="MoaB/Mog-like domain"/>
    <property type="match status" value="1"/>
</dbReference>
<dbReference type="InterPro" id="IPR008136">
    <property type="entry name" value="CinA_C"/>
</dbReference>
<feature type="domain" description="MoaB/Mog" evidence="2">
    <location>
        <begin position="4"/>
        <end position="172"/>
    </location>
</feature>
<sequence>MTAEIITIGDEILIGQIVDTNSSQIAQELNQIGIAVHQIISIEDEKEHILKTLKDAGSRADVVILSGGLGPTKDDVTKYSLCEYFDDTLVLDEKVLHHVEEIFRKIENAQISDLNREQAMVPSKATVLYNKFGTAPGLWLKKDKTVYIAVPGVPFEMKKLMEMEIIPRLKKEFNRPFIYHKTIRTYGLGESAIAERIKEWEESLPSFIKLAYLPDLGNVRLRISGKGEKEDELKLAIEKEFEKLFPLIEDIIADSVEEDDNIEETISKLLTSRNQFLSAAESCTGGDLAADFTLNPGASTCFKGSIVSYATQAKEEILGVSSEIIEKHSVVSAEVAEEMAKKAKSLFKSDYAIGTTGNAGPTKGDSDADVGTVYIALATPERVFSKRFVFGNSREQVVKKTVNKAFEMILRELTRV</sequence>
<dbReference type="Pfam" id="PF02464">
    <property type="entry name" value="CinA"/>
    <property type="match status" value="1"/>
</dbReference>
<comment type="caution">
    <text evidence="3">The sequence shown here is derived from an EMBL/GenBank/DDBJ whole genome shotgun (WGS) entry which is preliminary data.</text>
</comment>
<dbReference type="PANTHER" id="PTHR13939">
    <property type="entry name" value="NICOTINAMIDE-NUCLEOTIDE AMIDOHYDROLASE PNCC"/>
    <property type="match status" value="1"/>
</dbReference>
<comment type="similarity">
    <text evidence="1">Belongs to the CinA family.</text>
</comment>
<dbReference type="InterPro" id="IPR008135">
    <property type="entry name" value="Competence-induced_CinA"/>
</dbReference>
<dbReference type="EMBL" id="JAVRHK010000003">
    <property type="protein sequence ID" value="MDT0676021.1"/>
    <property type="molecule type" value="Genomic_DNA"/>
</dbReference>